<organism evidence="2 3">
    <name type="scientific">Flavivirga spongiicola</name>
    <dbReference type="NCBI Taxonomy" id="421621"/>
    <lineage>
        <taxon>Bacteria</taxon>
        <taxon>Pseudomonadati</taxon>
        <taxon>Bacteroidota</taxon>
        <taxon>Flavobacteriia</taxon>
        <taxon>Flavobacteriales</taxon>
        <taxon>Flavobacteriaceae</taxon>
        <taxon>Flavivirga</taxon>
    </lineage>
</organism>
<dbReference type="RefSeq" id="WP_303306932.1">
    <property type="nucleotide sequence ID" value="NZ_JAODOP010000004.1"/>
</dbReference>
<dbReference type="EMBL" id="JAODOP010000004">
    <property type="protein sequence ID" value="MEF3834614.1"/>
    <property type="molecule type" value="Genomic_DNA"/>
</dbReference>
<feature type="signal peptide" evidence="1">
    <location>
        <begin position="1"/>
        <end position="25"/>
    </location>
</feature>
<feature type="chain" id="PRO_5046316636" evidence="1">
    <location>
        <begin position="26"/>
        <end position="266"/>
    </location>
</feature>
<evidence type="ECO:0000256" key="1">
    <source>
        <dbReference type="SAM" id="SignalP"/>
    </source>
</evidence>
<comment type="caution">
    <text evidence="2">The sequence shown here is derived from an EMBL/GenBank/DDBJ whole genome shotgun (WGS) entry which is preliminary data.</text>
</comment>
<evidence type="ECO:0000313" key="2">
    <source>
        <dbReference type="EMBL" id="MEF3834614.1"/>
    </source>
</evidence>
<keyword evidence="3" id="KW-1185">Reference proteome</keyword>
<accession>A0ABU7XVY1</accession>
<evidence type="ECO:0000313" key="3">
    <source>
        <dbReference type="Proteomes" id="UP001337305"/>
    </source>
</evidence>
<proteinExistence type="predicted"/>
<sequence length="266" mass="31305">MKTTNQFFSTIVVMLLLFNTAFISAQEEAPKRPEYITVTKTYWNSKNDSTMDEWKAVEKEYLEKVTKKNEYIMGSGYYTHLMTESSNEVIYVQSYPNWEAIDKAGERNSELEKEAWTDEEARKAFLKKRNSAYSIFHSDEIYATLPGAKLMEGEKTKDMVMYLRQSKLAFPEDGTREEFRTLRKKILENVIYKNEYIKAYYPSMHAWGADRRDFNEAILMDSLGDLEKMFDRSMELMKEALTEEEGKTLKKYFKGHGDYIYSAIKL</sequence>
<dbReference type="Proteomes" id="UP001337305">
    <property type="component" value="Unassembled WGS sequence"/>
</dbReference>
<protein>
    <submittedName>
        <fullName evidence="2">Uncharacterized protein</fullName>
    </submittedName>
</protein>
<reference evidence="2 3" key="1">
    <citation type="submission" date="2022-09" db="EMBL/GenBank/DDBJ databases">
        <title>Genome sequencing of Flavivirga sp. MEBiC05379.</title>
        <authorList>
            <person name="Oh H.-M."/>
            <person name="Kwon K.K."/>
            <person name="Park M.J."/>
            <person name="Yang S.-H."/>
        </authorList>
    </citation>
    <scope>NUCLEOTIDE SEQUENCE [LARGE SCALE GENOMIC DNA]</scope>
    <source>
        <strain evidence="2 3">MEBiC05379</strain>
    </source>
</reference>
<gene>
    <name evidence="2" type="ORF">N1F79_15860</name>
</gene>
<keyword evidence="1" id="KW-0732">Signal</keyword>
<name>A0ABU7XVY1_9FLAO</name>